<dbReference type="EMBL" id="GGEC01086550">
    <property type="protein sequence ID" value="MBX67034.1"/>
    <property type="molecule type" value="Transcribed_RNA"/>
</dbReference>
<name>A0A2P2QJC4_RHIMU</name>
<dbReference type="AlphaFoldDB" id="A0A2P2QJC4"/>
<accession>A0A2P2QJC4</accession>
<reference evidence="1" key="1">
    <citation type="submission" date="2018-02" db="EMBL/GenBank/DDBJ databases">
        <title>Rhizophora mucronata_Transcriptome.</title>
        <authorList>
            <person name="Meera S.P."/>
            <person name="Sreeshan A."/>
            <person name="Augustine A."/>
        </authorList>
    </citation>
    <scope>NUCLEOTIDE SEQUENCE</scope>
    <source>
        <tissue evidence="1">Leaf</tissue>
    </source>
</reference>
<protein>
    <submittedName>
        <fullName evidence="1">Uncharacterized protein</fullName>
    </submittedName>
</protein>
<evidence type="ECO:0000313" key="1">
    <source>
        <dbReference type="EMBL" id="MBX67034.1"/>
    </source>
</evidence>
<proteinExistence type="predicted"/>
<dbReference type="PROSITE" id="PS51257">
    <property type="entry name" value="PROKAR_LIPOPROTEIN"/>
    <property type="match status" value="1"/>
</dbReference>
<sequence length="37" mass="4020">MSVKCGKIRACVVDTFVLLLFFLLLGVLSCVCARVCV</sequence>
<organism evidence="1">
    <name type="scientific">Rhizophora mucronata</name>
    <name type="common">Asiatic mangrove</name>
    <dbReference type="NCBI Taxonomy" id="61149"/>
    <lineage>
        <taxon>Eukaryota</taxon>
        <taxon>Viridiplantae</taxon>
        <taxon>Streptophyta</taxon>
        <taxon>Embryophyta</taxon>
        <taxon>Tracheophyta</taxon>
        <taxon>Spermatophyta</taxon>
        <taxon>Magnoliopsida</taxon>
        <taxon>eudicotyledons</taxon>
        <taxon>Gunneridae</taxon>
        <taxon>Pentapetalae</taxon>
        <taxon>rosids</taxon>
        <taxon>fabids</taxon>
        <taxon>Malpighiales</taxon>
        <taxon>Rhizophoraceae</taxon>
        <taxon>Rhizophora</taxon>
    </lineage>
</organism>